<feature type="compositionally biased region" description="Low complexity" evidence="1">
    <location>
        <begin position="9"/>
        <end position="18"/>
    </location>
</feature>
<accession>A0A5M8PR49</accession>
<comment type="caution">
    <text evidence="2">The sequence shown here is derived from an EMBL/GenBank/DDBJ whole genome shotgun (WGS) entry which is preliminary data.</text>
</comment>
<proteinExistence type="predicted"/>
<dbReference type="OrthoDB" id="8962942at2759"/>
<organism evidence="2 3">
    <name type="scientific">Lasallia pustulata</name>
    <dbReference type="NCBI Taxonomy" id="136370"/>
    <lineage>
        <taxon>Eukaryota</taxon>
        <taxon>Fungi</taxon>
        <taxon>Dikarya</taxon>
        <taxon>Ascomycota</taxon>
        <taxon>Pezizomycotina</taxon>
        <taxon>Lecanoromycetes</taxon>
        <taxon>OSLEUM clade</taxon>
        <taxon>Umbilicariomycetidae</taxon>
        <taxon>Umbilicariales</taxon>
        <taxon>Umbilicariaceae</taxon>
        <taxon>Lasallia</taxon>
    </lineage>
</organism>
<dbReference type="PANTHER" id="PTHR13109">
    <property type="entry name" value="NEUROCHONDRIN"/>
    <property type="match status" value="1"/>
</dbReference>
<dbReference type="EMBL" id="VXIT01000007">
    <property type="protein sequence ID" value="KAA6411457.1"/>
    <property type="molecule type" value="Genomic_DNA"/>
</dbReference>
<reference evidence="2 3" key="1">
    <citation type="submission" date="2019-09" db="EMBL/GenBank/DDBJ databases">
        <title>The hologenome of the rock-dwelling lichen Lasallia pustulata.</title>
        <authorList>
            <person name="Greshake Tzovaras B."/>
            <person name="Segers F."/>
            <person name="Bicker A."/>
            <person name="Dal Grande F."/>
            <person name="Otte J."/>
            <person name="Hankeln T."/>
            <person name="Schmitt I."/>
            <person name="Ebersberger I."/>
        </authorList>
    </citation>
    <scope>NUCLEOTIDE SEQUENCE [LARGE SCALE GENOMIC DNA]</scope>
    <source>
        <strain evidence="2">A1-1</strain>
    </source>
</reference>
<dbReference type="Pfam" id="PF05536">
    <property type="entry name" value="Neurochondrin"/>
    <property type="match status" value="1"/>
</dbReference>
<protein>
    <submittedName>
        <fullName evidence="2">Uncharacterized protein</fullName>
    </submittedName>
</protein>
<feature type="region of interest" description="Disordered" evidence="1">
    <location>
        <begin position="367"/>
        <end position="400"/>
    </location>
</feature>
<evidence type="ECO:0000256" key="1">
    <source>
        <dbReference type="SAM" id="MobiDB-lite"/>
    </source>
</evidence>
<dbReference type="InterPro" id="IPR008709">
    <property type="entry name" value="Neurochondrin"/>
</dbReference>
<evidence type="ECO:0000313" key="3">
    <source>
        <dbReference type="Proteomes" id="UP000324767"/>
    </source>
</evidence>
<name>A0A5M8PR49_9LECA</name>
<dbReference type="PANTHER" id="PTHR13109:SF7">
    <property type="entry name" value="NEUROCHONDRIN"/>
    <property type="match status" value="1"/>
</dbReference>
<feature type="region of interest" description="Disordered" evidence="1">
    <location>
        <begin position="1"/>
        <end position="24"/>
    </location>
</feature>
<sequence length="608" mass="65744">MEAQDQEQKQGQSQQRPQLDPPKGLQQALALLKARDDTSRFVGLALLKSILDNNVELQNDPKTVSECWAAIPTKFVDRLLRAGESGKKSKEEAKSMVELAVAVIHTFVVLLPKTSHEDEKLLGRTEGLMSALIKSSSDTIQILQVLLTFASTQKGASGLLQVEDWSPLLEIGPQEPLVLDIVKYTFLNAASKNDQESSIARKLSATISTLILAFRDTPSFGLLLDCLRVILSTPSWLEPLTKLIHHAFNKPPRRNAANDRQAAVLLSASLLHLYPAQYPPLLFNGSTPQVIGRDSRPASYLFVKLLLIDIRTTIPSLQEILNSPEYPLVSARLAASYDLVSAFIGFLTISLTIEHLRDRYDASTAGAAGLHPSARPSPATPSSPAPNPPPRTPLAISWDSATTPLPHDPLTLSQLRTLALCLREDDNARLRAEAAGIADVLLGLHATRDGPHDLRSPVLVALEGITATAEGVEAFLAADGWEILLGDLRDVLAGGEDAGRGVEIVRVLLAVAESEVAGPTREEWMGVVELGAARAGPALGSGRMKELRIAVWQLGVELLDRAPAGMRRRYGAEARRIGEAAGRLLGEEEDLDEGLDEVLQGLEALGFR</sequence>
<feature type="compositionally biased region" description="Pro residues" evidence="1">
    <location>
        <begin position="378"/>
        <end position="392"/>
    </location>
</feature>
<dbReference type="AlphaFoldDB" id="A0A5M8PR49"/>
<dbReference type="Proteomes" id="UP000324767">
    <property type="component" value="Unassembled WGS sequence"/>
</dbReference>
<gene>
    <name evidence="2" type="ORF">FRX48_04737</name>
</gene>
<evidence type="ECO:0000313" key="2">
    <source>
        <dbReference type="EMBL" id="KAA6411457.1"/>
    </source>
</evidence>